<keyword evidence="3" id="KW-1185">Reference proteome</keyword>
<dbReference type="Pfam" id="PF08728">
    <property type="entry name" value="CRT10"/>
    <property type="match status" value="1"/>
</dbReference>
<reference evidence="2" key="1">
    <citation type="journal article" date="2020" name="Stud. Mycol.">
        <title>101 Dothideomycetes genomes: a test case for predicting lifestyles and emergence of pathogens.</title>
        <authorList>
            <person name="Haridas S."/>
            <person name="Albert R."/>
            <person name="Binder M."/>
            <person name="Bloem J."/>
            <person name="Labutti K."/>
            <person name="Salamov A."/>
            <person name="Andreopoulos B."/>
            <person name="Baker S."/>
            <person name="Barry K."/>
            <person name="Bills G."/>
            <person name="Bluhm B."/>
            <person name="Cannon C."/>
            <person name="Castanera R."/>
            <person name="Culley D."/>
            <person name="Daum C."/>
            <person name="Ezra D."/>
            <person name="Gonzalez J."/>
            <person name="Henrissat B."/>
            <person name="Kuo A."/>
            <person name="Liang C."/>
            <person name="Lipzen A."/>
            <person name="Lutzoni F."/>
            <person name="Magnuson J."/>
            <person name="Mondo S."/>
            <person name="Nolan M."/>
            <person name="Ohm R."/>
            <person name="Pangilinan J."/>
            <person name="Park H.-J."/>
            <person name="Ramirez L."/>
            <person name="Alfaro M."/>
            <person name="Sun H."/>
            <person name="Tritt A."/>
            <person name="Yoshinaga Y."/>
            <person name="Zwiers L.-H."/>
            <person name="Turgeon B."/>
            <person name="Goodwin S."/>
            <person name="Spatafora J."/>
            <person name="Crous P."/>
            <person name="Grigoriev I."/>
        </authorList>
    </citation>
    <scope>NUCLEOTIDE SEQUENCE</scope>
    <source>
        <strain evidence="2">CBS 121739</strain>
    </source>
</reference>
<evidence type="ECO:0000313" key="3">
    <source>
        <dbReference type="Proteomes" id="UP000799437"/>
    </source>
</evidence>
<dbReference type="GeneID" id="54480149"/>
<evidence type="ECO:0000313" key="2">
    <source>
        <dbReference type="EMBL" id="KAF2755165.1"/>
    </source>
</evidence>
<organism evidence="2 3">
    <name type="scientific">Pseudovirgaria hyperparasitica</name>
    <dbReference type="NCBI Taxonomy" id="470096"/>
    <lineage>
        <taxon>Eukaryota</taxon>
        <taxon>Fungi</taxon>
        <taxon>Dikarya</taxon>
        <taxon>Ascomycota</taxon>
        <taxon>Pezizomycotina</taxon>
        <taxon>Dothideomycetes</taxon>
        <taxon>Dothideomycetes incertae sedis</taxon>
        <taxon>Acrospermales</taxon>
        <taxon>Acrospermaceae</taxon>
        <taxon>Pseudovirgaria</taxon>
    </lineage>
</organism>
<dbReference type="OrthoDB" id="5591786at2759"/>
<dbReference type="InterPro" id="IPR014839">
    <property type="entry name" value="Crt10"/>
</dbReference>
<protein>
    <submittedName>
        <fullName evidence="2">Uncharacterized protein</fullName>
    </submittedName>
</protein>
<dbReference type="AlphaFoldDB" id="A0A6A6VY85"/>
<dbReference type="InterPro" id="IPR036322">
    <property type="entry name" value="WD40_repeat_dom_sf"/>
</dbReference>
<dbReference type="SUPFAM" id="SSF50978">
    <property type="entry name" value="WD40 repeat-like"/>
    <property type="match status" value="1"/>
</dbReference>
<accession>A0A6A6VY85</accession>
<feature type="compositionally biased region" description="Basic and acidic residues" evidence="1">
    <location>
        <begin position="440"/>
        <end position="449"/>
    </location>
</feature>
<dbReference type="Gene3D" id="2.130.10.10">
    <property type="entry name" value="YVTN repeat-like/Quinoprotein amine dehydrogenase"/>
    <property type="match status" value="1"/>
</dbReference>
<dbReference type="RefSeq" id="XP_033597616.1">
    <property type="nucleotide sequence ID" value="XM_033739095.1"/>
</dbReference>
<feature type="region of interest" description="Disordered" evidence="1">
    <location>
        <begin position="412"/>
        <end position="462"/>
    </location>
</feature>
<dbReference type="InterPro" id="IPR015943">
    <property type="entry name" value="WD40/YVTN_repeat-like_dom_sf"/>
</dbReference>
<feature type="compositionally biased region" description="Polar residues" evidence="1">
    <location>
        <begin position="228"/>
        <end position="238"/>
    </location>
</feature>
<evidence type="ECO:0000256" key="1">
    <source>
        <dbReference type="SAM" id="MobiDB-lite"/>
    </source>
</evidence>
<feature type="region of interest" description="Disordered" evidence="1">
    <location>
        <begin position="228"/>
        <end position="269"/>
    </location>
</feature>
<dbReference type="Proteomes" id="UP000799437">
    <property type="component" value="Unassembled WGS sequence"/>
</dbReference>
<gene>
    <name evidence="2" type="ORF">EJ05DRAFT_124517</name>
</gene>
<proteinExistence type="predicted"/>
<feature type="compositionally biased region" description="Low complexity" evidence="1">
    <location>
        <begin position="246"/>
        <end position="259"/>
    </location>
</feature>
<feature type="compositionally biased region" description="Acidic residues" evidence="1">
    <location>
        <begin position="423"/>
        <end position="436"/>
    </location>
</feature>
<name>A0A6A6VY85_9PEZI</name>
<feature type="compositionally biased region" description="Low complexity" evidence="1">
    <location>
        <begin position="412"/>
        <end position="422"/>
    </location>
</feature>
<sequence length="676" mass="76790">MAAPPSRLAAIRAINNNTLWLPRTTTQNEQPMEQFAVSLRPTGAESGADRFGSREHSQHPDFAIKQWRCNLTALSHSSNLFFVACGHTIHVFDPPYLSQRLAKIPLSIIRLPQYFADGRSGYIDPDHPHSINRILVSFLGNQEILLATCDDGDTVVYYLSAIEKIILRDVNFQLPEDVNNYPQPKTFFHHNSGCSAWGIAVHREARRLAISANTHEVTVISFALSSPSEDISKTTSTGDGHEQNLSLDQSYQSDQSDQSDQPDHTFTYLRAPNNVPHVAFCDEDPSGRWIMFGDISGNYHIYELRSNDSTPETCNVIRFCSGPNVQACLCEDRFSHSVWGTFWLDRRSFRTVPTVLDRLPDQANDVVRPLLRERLIELIPPRRIADTSDVFHKYSSNYRDMRRMRLLPPQPLLHIQQGPEQSQYDEEEEEGEEESNLQENQEHQDHQDPGSDSQWDDEEETDEDLAEVILGHTQFLEDHVSLFTGESVKGYTRLITDGLSRESQHIPSPIMIITGHDIFLARWNYAMGYHAPLKQKVFYNNELHHFSRTQMDRMNLHATIPELGVVVVASQKGRAIVLSLIQSFENEAEAQLGTPFYGMTADHILPLASQEEDGLRPLVPLAGIAANPIAERDDLPSDGQLRRWRLILTYVDFTILSYELSRPRIETEVDVESLVV</sequence>
<dbReference type="EMBL" id="ML996578">
    <property type="protein sequence ID" value="KAF2755165.1"/>
    <property type="molecule type" value="Genomic_DNA"/>
</dbReference>